<dbReference type="InterPro" id="IPR003599">
    <property type="entry name" value="Ig_sub"/>
</dbReference>
<evidence type="ECO:0000256" key="2">
    <source>
        <dbReference type="SAM" id="SignalP"/>
    </source>
</evidence>
<accession>A0AA88ST39</accession>
<dbReference type="SMART" id="SM00409">
    <property type="entry name" value="IG"/>
    <property type="match status" value="2"/>
</dbReference>
<keyword evidence="1" id="KW-0472">Membrane</keyword>
<dbReference type="InterPro" id="IPR036179">
    <property type="entry name" value="Ig-like_dom_sf"/>
</dbReference>
<organism evidence="4 5">
    <name type="scientific">Channa striata</name>
    <name type="common">Snakehead murrel</name>
    <name type="synonym">Ophicephalus striatus</name>
    <dbReference type="NCBI Taxonomy" id="64152"/>
    <lineage>
        <taxon>Eukaryota</taxon>
        <taxon>Metazoa</taxon>
        <taxon>Chordata</taxon>
        <taxon>Craniata</taxon>
        <taxon>Vertebrata</taxon>
        <taxon>Euteleostomi</taxon>
        <taxon>Actinopterygii</taxon>
        <taxon>Neopterygii</taxon>
        <taxon>Teleostei</taxon>
        <taxon>Neoteleostei</taxon>
        <taxon>Acanthomorphata</taxon>
        <taxon>Anabantaria</taxon>
        <taxon>Anabantiformes</taxon>
        <taxon>Channoidei</taxon>
        <taxon>Channidae</taxon>
        <taxon>Channa</taxon>
    </lineage>
</organism>
<protein>
    <recommendedName>
        <fullName evidence="3">Ig-like domain-containing protein</fullName>
    </recommendedName>
</protein>
<sequence length="456" mass="50994">MIYFFLLGLFFPSHSPVLDVNHLAMFALLGDSITLPCAIPSIRYCSSINWKMVEEFQTVTEVVKAGKVTVPDVHRLILLRDCSLEIKHLELSDARLYFCEIGNIRENPNAAEGKTELQCFLNDYKGHVVCNNTGLHIKWSTEDNTPLNGNRFHFANPSECFSKLIINKKPTDHRRKWKCQLTQNDVVKASISYTTTETDGVEEVFAAVGESVSLSCSNTSSLGIRSVKWTVGGRPLTNEILLEKGQTKAFHVNRDSSLLISKVSALHGADYQCSDSIHKVRLHVLDVISESGPEGDNITLTCMLICAKECDTGFDLTWCGGNQQSWQSGSMRVNNTVIKKLFLPVCPLSSDEITCSVHRENAVMASKKWRCVHSLLLLLWLVLPLGLLVCVATAGLYIYTKRKRDEDAGNEQSSIQMAHVYDAVQDVKNEEPQRRSCNREAAFATLSFYDLLQPVN</sequence>
<dbReference type="GO" id="GO:0045121">
    <property type="term" value="C:membrane raft"/>
    <property type="evidence" value="ECO:0007669"/>
    <property type="project" value="TreeGrafter"/>
</dbReference>
<dbReference type="PANTHER" id="PTHR11422:SF5">
    <property type="entry name" value="DIVERSE IMMUNOGLOBULIN DOMAIN-CONTAINING PROTEIN 1.1 ISOFORM X1-RELATED"/>
    <property type="match status" value="1"/>
</dbReference>
<dbReference type="GO" id="GO:0009897">
    <property type="term" value="C:external side of plasma membrane"/>
    <property type="evidence" value="ECO:0007669"/>
    <property type="project" value="TreeGrafter"/>
</dbReference>
<proteinExistence type="predicted"/>
<dbReference type="EMBL" id="JAUPFM010000008">
    <property type="protein sequence ID" value="KAK2844438.1"/>
    <property type="molecule type" value="Genomic_DNA"/>
</dbReference>
<keyword evidence="2" id="KW-0732">Signal</keyword>
<evidence type="ECO:0000259" key="3">
    <source>
        <dbReference type="PROSITE" id="PS50835"/>
    </source>
</evidence>
<comment type="caution">
    <text evidence="4">The sequence shown here is derived from an EMBL/GenBank/DDBJ whole genome shotgun (WGS) entry which is preliminary data.</text>
</comment>
<dbReference type="GO" id="GO:0070374">
    <property type="term" value="P:positive regulation of ERK1 and ERK2 cascade"/>
    <property type="evidence" value="ECO:0007669"/>
    <property type="project" value="TreeGrafter"/>
</dbReference>
<feature type="domain" description="Ig-like" evidence="3">
    <location>
        <begin position="16"/>
        <end position="118"/>
    </location>
</feature>
<dbReference type="Proteomes" id="UP001187415">
    <property type="component" value="Unassembled WGS sequence"/>
</dbReference>
<keyword evidence="1" id="KW-0812">Transmembrane</keyword>
<gene>
    <name evidence="4" type="ORF">Q5P01_011097</name>
</gene>
<feature type="chain" id="PRO_5041642005" description="Ig-like domain-containing protein" evidence="2">
    <location>
        <begin position="16"/>
        <end position="456"/>
    </location>
</feature>
<feature type="signal peptide" evidence="2">
    <location>
        <begin position="1"/>
        <end position="15"/>
    </location>
</feature>
<keyword evidence="5" id="KW-1185">Reference proteome</keyword>
<dbReference type="GO" id="GO:0042110">
    <property type="term" value="P:T cell activation"/>
    <property type="evidence" value="ECO:0007669"/>
    <property type="project" value="TreeGrafter"/>
</dbReference>
<dbReference type="SUPFAM" id="SSF48726">
    <property type="entry name" value="Immunoglobulin"/>
    <property type="match status" value="2"/>
</dbReference>
<dbReference type="PANTHER" id="PTHR11422">
    <property type="entry name" value="T-CELL SURFACE GLYCOPROTEIN CD4"/>
    <property type="match status" value="1"/>
</dbReference>
<keyword evidence="1" id="KW-1133">Transmembrane helix</keyword>
<dbReference type="InterPro" id="IPR007110">
    <property type="entry name" value="Ig-like_dom"/>
</dbReference>
<dbReference type="AlphaFoldDB" id="A0AA88ST39"/>
<dbReference type="Gene3D" id="2.60.40.10">
    <property type="entry name" value="Immunoglobulins"/>
    <property type="match status" value="2"/>
</dbReference>
<feature type="domain" description="Ig-like" evidence="3">
    <location>
        <begin position="189"/>
        <end position="273"/>
    </location>
</feature>
<dbReference type="GO" id="GO:0035723">
    <property type="term" value="P:interleukin-15-mediated signaling pathway"/>
    <property type="evidence" value="ECO:0007669"/>
    <property type="project" value="TreeGrafter"/>
</dbReference>
<reference evidence="4" key="1">
    <citation type="submission" date="2023-07" db="EMBL/GenBank/DDBJ databases">
        <title>Chromosome-level Genome Assembly of Striped Snakehead (Channa striata).</title>
        <authorList>
            <person name="Liu H."/>
        </authorList>
    </citation>
    <scope>NUCLEOTIDE SEQUENCE</scope>
    <source>
        <strain evidence="4">Gz</strain>
        <tissue evidence="4">Muscle</tissue>
    </source>
</reference>
<evidence type="ECO:0000256" key="1">
    <source>
        <dbReference type="SAM" id="Phobius"/>
    </source>
</evidence>
<dbReference type="PROSITE" id="PS50835">
    <property type="entry name" value="IG_LIKE"/>
    <property type="match status" value="2"/>
</dbReference>
<name>A0AA88ST39_CHASR</name>
<feature type="transmembrane region" description="Helical" evidence="1">
    <location>
        <begin position="375"/>
        <end position="399"/>
    </location>
</feature>
<dbReference type="GO" id="GO:1990782">
    <property type="term" value="F:protein tyrosine kinase binding"/>
    <property type="evidence" value="ECO:0007669"/>
    <property type="project" value="TreeGrafter"/>
</dbReference>
<dbReference type="GO" id="GO:0042289">
    <property type="term" value="F:MHC class II protein binding"/>
    <property type="evidence" value="ECO:0007669"/>
    <property type="project" value="TreeGrafter"/>
</dbReference>
<dbReference type="InterPro" id="IPR013783">
    <property type="entry name" value="Ig-like_fold"/>
</dbReference>
<evidence type="ECO:0000313" key="4">
    <source>
        <dbReference type="EMBL" id="KAK2844438.1"/>
    </source>
</evidence>
<evidence type="ECO:0000313" key="5">
    <source>
        <dbReference type="Proteomes" id="UP001187415"/>
    </source>
</evidence>